<dbReference type="OrthoDB" id="3268553at2759"/>
<evidence type="ECO:0000259" key="2">
    <source>
        <dbReference type="Pfam" id="PF20149"/>
    </source>
</evidence>
<feature type="region of interest" description="Disordered" evidence="1">
    <location>
        <begin position="255"/>
        <end position="274"/>
    </location>
</feature>
<reference evidence="3" key="1">
    <citation type="journal article" date="2020" name="Nat. Commun.">
        <title>Large-scale genome sequencing of mycorrhizal fungi provides insights into the early evolution of symbiotic traits.</title>
        <authorList>
            <person name="Miyauchi S."/>
            <person name="Kiss E."/>
            <person name="Kuo A."/>
            <person name="Drula E."/>
            <person name="Kohler A."/>
            <person name="Sanchez-Garcia M."/>
            <person name="Morin E."/>
            <person name="Andreopoulos B."/>
            <person name="Barry K.W."/>
            <person name="Bonito G."/>
            <person name="Buee M."/>
            <person name="Carver A."/>
            <person name="Chen C."/>
            <person name="Cichocki N."/>
            <person name="Clum A."/>
            <person name="Culley D."/>
            <person name="Crous P.W."/>
            <person name="Fauchery L."/>
            <person name="Girlanda M."/>
            <person name="Hayes R.D."/>
            <person name="Keri Z."/>
            <person name="LaButti K."/>
            <person name="Lipzen A."/>
            <person name="Lombard V."/>
            <person name="Magnuson J."/>
            <person name="Maillard F."/>
            <person name="Murat C."/>
            <person name="Nolan M."/>
            <person name="Ohm R.A."/>
            <person name="Pangilinan J."/>
            <person name="Pereira M.F."/>
            <person name="Perotto S."/>
            <person name="Peter M."/>
            <person name="Pfister S."/>
            <person name="Riley R."/>
            <person name="Sitrit Y."/>
            <person name="Stielow J.B."/>
            <person name="Szollosi G."/>
            <person name="Zifcakova L."/>
            <person name="Stursova M."/>
            <person name="Spatafora J.W."/>
            <person name="Tedersoo L."/>
            <person name="Vaario L.M."/>
            <person name="Yamada A."/>
            <person name="Yan M."/>
            <person name="Wang P."/>
            <person name="Xu J."/>
            <person name="Bruns T."/>
            <person name="Baldrian P."/>
            <person name="Vilgalys R."/>
            <person name="Dunand C."/>
            <person name="Henrissat B."/>
            <person name="Grigoriev I.V."/>
            <person name="Hibbett D."/>
            <person name="Nagy L.G."/>
            <person name="Martin F.M."/>
        </authorList>
    </citation>
    <scope>NUCLEOTIDE SEQUENCE</scope>
    <source>
        <strain evidence="3">UP504</strain>
    </source>
</reference>
<keyword evidence="4" id="KW-1185">Reference proteome</keyword>
<feature type="compositionally biased region" description="Acidic residues" evidence="1">
    <location>
        <begin position="166"/>
        <end position="175"/>
    </location>
</feature>
<name>A0A9P6DN07_9AGAM</name>
<evidence type="ECO:0000313" key="4">
    <source>
        <dbReference type="Proteomes" id="UP000886523"/>
    </source>
</evidence>
<dbReference type="AlphaFoldDB" id="A0A9P6DN07"/>
<accession>A0A9P6DN07</accession>
<dbReference type="Pfam" id="PF20149">
    <property type="entry name" value="DUF6532"/>
    <property type="match status" value="1"/>
</dbReference>
<evidence type="ECO:0000313" key="3">
    <source>
        <dbReference type="EMBL" id="KAF9504804.1"/>
    </source>
</evidence>
<dbReference type="Proteomes" id="UP000886523">
    <property type="component" value="Unassembled WGS sequence"/>
</dbReference>
<feature type="domain" description="DUF6532" evidence="2">
    <location>
        <begin position="306"/>
        <end position="499"/>
    </location>
</feature>
<dbReference type="EMBL" id="MU129194">
    <property type="protein sequence ID" value="KAF9504804.1"/>
    <property type="molecule type" value="Genomic_DNA"/>
</dbReference>
<dbReference type="InterPro" id="IPR045341">
    <property type="entry name" value="DUF6532"/>
</dbReference>
<proteinExistence type="predicted"/>
<evidence type="ECO:0000256" key="1">
    <source>
        <dbReference type="SAM" id="MobiDB-lite"/>
    </source>
</evidence>
<sequence length="641" mass="71027">MPAGTRLKLGIKKGKRIDPDNTAESPFPKPVSETVQVRRKEAAVKAAATRHANKLLKKAAANAKAHNGDGEAKVEDSTTFNSANTVPSPYIESTDNLEESYAAKDAIITERWAKEDEEQKHHRVSMNQHPPPAGHASSGNQSVSAHGSKAHNEPEDTEVNTTIGDDVVENSDNESETEHEFSPPPSATSLKRTLAMLDVLRPEQQEPVNIDKRVHLSAKVTSAGLPTTQTSSPASGLFPLLKVPNSTLNLGTRRHVSSPQVVDPKYPNDNNETKHIPASVGGKRTTMKMLKNLNLSPGFSLAVSNAQHDFHIFILTKSMFPSDMDAHTSILASVRCMSHEQGIVAIEVDDVFYKTLMHDASTFQSWFKTKAQNTLPHLYGFHGKDKDTVQSIVAAALDFQCYRYEFFKGHPEMPHKNALCHPAIWAILSVFFESPETKVASAVIMPAFATMPIEAIAFALTVIHDTLSSWKTGVHEKQSLSAPLYTTLYQNHVLWIQAWKEKPTQTEEWKKISERLGSAAFRYRQVPIEHRRSDALPTDAREDAAVLDYSAHWEQMPSGDVMPLYWEPVNEAEVSIVSTTFEKIAQEKLSATHTEGPPTSVREVRRSMFVDVGSRFEHTHHSVKKSGAGYKGPQWAPEFTA</sequence>
<organism evidence="3 4">
    <name type="scientific">Hydnum rufescens UP504</name>
    <dbReference type="NCBI Taxonomy" id="1448309"/>
    <lineage>
        <taxon>Eukaryota</taxon>
        <taxon>Fungi</taxon>
        <taxon>Dikarya</taxon>
        <taxon>Basidiomycota</taxon>
        <taxon>Agaricomycotina</taxon>
        <taxon>Agaricomycetes</taxon>
        <taxon>Cantharellales</taxon>
        <taxon>Hydnaceae</taxon>
        <taxon>Hydnum</taxon>
    </lineage>
</organism>
<feature type="compositionally biased region" description="Basic and acidic residues" evidence="1">
    <location>
        <begin position="66"/>
        <end position="76"/>
    </location>
</feature>
<feature type="compositionally biased region" description="Polar residues" evidence="1">
    <location>
        <begin position="77"/>
        <end position="94"/>
    </location>
</feature>
<feature type="region of interest" description="Disordered" evidence="1">
    <location>
        <begin position="59"/>
        <end position="97"/>
    </location>
</feature>
<feature type="region of interest" description="Disordered" evidence="1">
    <location>
        <begin position="115"/>
        <end position="189"/>
    </location>
</feature>
<feature type="region of interest" description="Disordered" evidence="1">
    <location>
        <begin position="1"/>
        <end position="36"/>
    </location>
</feature>
<comment type="caution">
    <text evidence="3">The sequence shown here is derived from an EMBL/GenBank/DDBJ whole genome shotgun (WGS) entry which is preliminary data.</text>
</comment>
<protein>
    <recommendedName>
        <fullName evidence="2">DUF6532 domain-containing protein</fullName>
    </recommendedName>
</protein>
<gene>
    <name evidence="3" type="ORF">BS47DRAFT_1490051</name>
</gene>